<proteinExistence type="predicted"/>
<dbReference type="STRING" id="1216932.CM240_3059"/>
<sequence>MKEEHKTLEILENHKRNISRMGDSEPSALNISRDLNHLKINDDFSNEDQLYNEYSIDKYNGDSKLLEDLREVERKDKNNK</sequence>
<protein>
    <submittedName>
        <fullName evidence="1">Uncharacterized protein</fullName>
    </submittedName>
</protein>
<evidence type="ECO:0000313" key="2">
    <source>
        <dbReference type="Proteomes" id="UP000019426"/>
    </source>
</evidence>
<dbReference type="KEGG" id="clt:CM240_3059"/>
<keyword evidence="2" id="KW-1185">Reference proteome</keyword>
<dbReference type="RefSeq" id="WP_044040321.1">
    <property type="nucleotide sequence ID" value="NZ_HG917869.1"/>
</dbReference>
<name>W6RZT9_9CLOT</name>
<organism evidence="1 2">
    <name type="scientific">Clostridium bornimense</name>
    <dbReference type="NCBI Taxonomy" id="1216932"/>
    <lineage>
        <taxon>Bacteria</taxon>
        <taxon>Bacillati</taxon>
        <taxon>Bacillota</taxon>
        <taxon>Clostridia</taxon>
        <taxon>Eubacteriales</taxon>
        <taxon>Clostridiaceae</taxon>
        <taxon>Clostridium</taxon>
    </lineage>
</organism>
<dbReference type="OrthoDB" id="1936038at2"/>
<dbReference type="PATRIC" id="fig|1216932.3.peg.3025"/>
<dbReference type="EMBL" id="HG917869">
    <property type="protein sequence ID" value="CDM70176.1"/>
    <property type="molecule type" value="Genomic_DNA"/>
</dbReference>
<accession>W6RZT9</accession>
<dbReference type="AlphaFoldDB" id="W6RZT9"/>
<dbReference type="Proteomes" id="UP000019426">
    <property type="component" value="Chromosome M2/40_rep2"/>
</dbReference>
<dbReference type="HOGENOM" id="CLU_2583470_0_0_9"/>
<gene>
    <name evidence="1" type="ORF">CM240_3059</name>
</gene>
<reference evidence="1 2" key="1">
    <citation type="submission" date="2013-11" db="EMBL/GenBank/DDBJ databases">
        <title>Complete genome sequence of Clostridum sp. M2/40.</title>
        <authorList>
            <person name="Wibberg D."/>
            <person name="Puehler A."/>
            <person name="Schlueter A."/>
        </authorList>
    </citation>
    <scope>NUCLEOTIDE SEQUENCE [LARGE SCALE GENOMIC DNA]</scope>
    <source>
        <strain evidence="2">M2/40</strain>
    </source>
</reference>
<evidence type="ECO:0000313" key="1">
    <source>
        <dbReference type="EMBL" id="CDM70176.1"/>
    </source>
</evidence>